<reference evidence="1" key="2">
    <citation type="journal article" date="2015" name="Fish Shellfish Immunol.">
        <title>Early steps in the European eel (Anguilla anguilla)-Vibrio vulnificus interaction in the gills: Role of the RtxA13 toxin.</title>
        <authorList>
            <person name="Callol A."/>
            <person name="Pajuelo D."/>
            <person name="Ebbesson L."/>
            <person name="Teles M."/>
            <person name="MacKenzie S."/>
            <person name="Amaro C."/>
        </authorList>
    </citation>
    <scope>NUCLEOTIDE SEQUENCE</scope>
</reference>
<reference evidence="1" key="1">
    <citation type="submission" date="2014-11" db="EMBL/GenBank/DDBJ databases">
        <authorList>
            <person name="Amaro Gonzalez C."/>
        </authorList>
    </citation>
    <scope>NUCLEOTIDE SEQUENCE</scope>
</reference>
<dbReference type="AlphaFoldDB" id="A0A0E9XCC5"/>
<dbReference type="EMBL" id="GBXM01009082">
    <property type="protein sequence ID" value="JAH99495.1"/>
    <property type="molecule type" value="Transcribed_RNA"/>
</dbReference>
<proteinExistence type="predicted"/>
<evidence type="ECO:0000313" key="1">
    <source>
        <dbReference type="EMBL" id="JAH99495.1"/>
    </source>
</evidence>
<name>A0A0E9XCC5_ANGAN</name>
<sequence length="16" mass="1918">MKIVLIHCQIYSPLFL</sequence>
<protein>
    <submittedName>
        <fullName evidence="1">Uncharacterized protein</fullName>
    </submittedName>
</protein>
<organism evidence="1">
    <name type="scientific">Anguilla anguilla</name>
    <name type="common">European freshwater eel</name>
    <name type="synonym">Muraena anguilla</name>
    <dbReference type="NCBI Taxonomy" id="7936"/>
    <lineage>
        <taxon>Eukaryota</taxon>
        <taxon>Metazoa</taxon>
        <taxon>Chordata</taxon>
        <taxon>Craniata</taxon>
        <taxon>Vertebrata</taxon>
        <taxon>Euteleostomi</taxon>
        <taxon>Actinopterygii</taxon>
        <taxon>Neopterygii</taxon>
        <taxon>Teleostei</taxon>
        <taxon>Anguilliformes</taxon>
        <taxon>Anguillidae</taxon>
        <taxon>Anguilla</taxon>
    </lineage>
</organism>
<accession>A0A0E9XCC5</accession>